<reference evidence="2 3" key="1">
    <citation type="journal article" date="2016" name="Nat. Commun.">
        <title>Thousands of microbial genomes shed light on interconnected biogeochemical processes in an aquifer system.</title>
        <authorList>
            <person name="Anantharaman K."/>
            <person name="Brown C.T."/>
            <person name="Hug L.A."/>
            <person name="Sharon I."/>
            <person name="Castelle C.J."/>
            <person name="Probst A.J."/>
            <person name="Thomas B.C."/>
            <person name="Singh A."/>
            <person name="Wilkins M.J."/>
            <person name="Karaoz U."/>
            <person name="Brodie E.L."/>
            <person name="Williams K.H."/>
            <person name="Hubbard S.S."/>
            <person name="Banfield J.F."/>
        </authorList>
    </citation>
    <scope>NUCLEOTIDE SEQUENCE [LARGE SCALE GENOMIC DNA]</scope>
</reference>
<gene>
    <name evidence="2" type="ORF">A3C06_01590</name>
</gene>
<proteinExistence type="predicted"/>
<organism evidence="2 3">
    <name type="scientific">Candidatus Taylorbacteria bacterium RIFCSPHIGHO2_02_FULL_46_13</name>
    <dbReference type="NCBI Taxonomy" id="1802312"/>
    <lineage>
        <taxon>Bacteria</taxon>
        <taxon>Candidatus Tayloriibacteriota</taxon>
    </lineage>
</organism>
<evidence type="ECO:0008006" key="4">
    <source>
        <dbReference type="Google" id="ProtNLM"/>
    </source>
</evidence>
<dbReference type="STRING" id="1802312.A3C06_01590"/>
<dbReference type="AlphaFoldDB" id="A0A1G2MR87"/>
<accession>A0A1G2MR87</accession>
<feature type="transmembrane region" description="Helical" evidence="1">
    <location>
        <begin position="48"/>
        <end position="69"/>
    </location>
</feature>
<keyword evidence="1" id="KW-0472">Membrane</keyword>
<dbReference type="Proteomes" id="UP000177565">
    <property type="component" value="Unassembled WGS sequence"/>
</dbReference>
<dbReference type="EMBL" id="MHRQ01000021">
    <property type="protein sequence ID" value="OHA26375.1"/>
    <property type="molecule type" value="Genomic_DNA"/>
</dbReference>
<sequence>MKPIRIMLHALRRLISPRLNPVVNVGFARCNTGVGLPRTTFTRRKRGAGFTIVELLVSLVIITIITAIVNTGRAQYENSLLLTNLSYDIALAIREAQVYGVNVRESGAGSLLFETGYGVHFDTAAPTTFTLFADKSETSGRESLVDHRYVEGEKVREYTIKYNNTIFALCTVLLGGTACNPTTILDITFHRPDPDACFSPDGKAFLTKAKTATPDCVSLTKNIEARITVKAANGNVRCVRVFTTGQIQITPTCS</sequence>
<comment type="caution">
    <text evidence="2">The sequence shown here is derived from an EMBL/GenBank/DDBJ whole genome shotgun (WGS) entry which is preliminary data.</text>
</comment>
<evidence type="ECO:0000313" key="3">
    <source>
        <dbReference type="Proteomes" id="UP000177565"/>
    </source>
</evidence>
<evidence type="ECO:0000256" key="1">
    <source>
        <dbReference type="SAM" id="Phobius"/>
    </source>
</evidence>
<dbReference type="InterPro" id="IPR012902">
    <property type="entry name" value="N_methyl_site"/>
</dbReference>
<dbReference type="Pfam" id="PF07963">
    <property type="entry name" value="N_methyl"/>
    <property type="match status" value="1"/>
</dbReference>
<name>A0A1G2MR87_9BACT</name>
<evidence type="ECO:0000313" key="2">
    <source>
        <dbReference type="EMBL" id="OHA26375.1"/>
    </source>
</evidence>
<keyword evidence="1" id="KW-1133">Transmembrane helix</keyword>
<keyword evidence="1" id="KW-0812">Transmembrane</keyword>
<dbReference type="NCBIfam" id="TIGR02532">
    <property type="entry name" value="IV_pilin_GFxxxE"/>
    <property type="match status" value="1"/>
</dbReference>
<protein>
    <recommendedName>
        <fullName evidence="4">Prepilin-type N-terminal cleavage/methylation domain-containing protein</fullName>
    </recommendedName>
</protein>